<dbReference type="RefSeq" id="WP_221420433.1">
    <property type="nucleotide sequence ID" value="NZ_JACHMJ010000001.1"/>
</dbReference>
<dbReference type="SUPFAM" id="SSF102588">
    <property type="entry name" value="LmbE-like"/>
    <property type="match status" value="1"/>
</dbReference>
<feature type="transmembrane region" description="Helical" evidence="2">
    <location>
        <begin position="327"/>
        <end position="351"/>
    </location>
</feature>
<dbReference type="Gene3D" id="3.40.50.10320">
    <property type="entry name" value="LmbE-like"/>
    <property type="match status" value="1"/>
</dbReference>
<evidence type="ECO:0000313" key="3">
    <source>
        <dbReference type="EMBL" id="MBB5842446.1"/>
    </source>
</evidence>
<dbReference type="InterPro" id="IPR024078">
    <property type="entry name" value="LmbE-like_dom_sf"/>
</dbReference>
<keyword evidence="3" id="KW-0378">Hydrolase</keyword>
<feature type="transmembrane region" description="Helical" evidence="2">
    <location>
        <begin position="357"/>
        <end position="377"/>
    </location>
</feature>
<proteinExistence type="predicted"/>
<dbReference type="AlphaFoldDB" id="A0A841AL67"/>
<gene>
    <name evidence="3" type="ORF">HD599_000769</name>
</gene>
<comment type="caution">
    <text evidence="3">The sequence shown here is derived from an EMBL/GenBank/DDBJ whole genome shotgun (WGS) entry which is preliminary data.</text>
</comment>
<dbReference type="Proteomes" id="UP000536685">
    <property type="component" value="Unassembled WGS sequence"/>
</dbReference>
<dbReference type="GO" id="GO:0035595">
    <property type="term" value="F:N-acetylglucosaminylinositol deacetylase activity"/>
    <property type="evidence" value="ECO:0007669"/>
    <property type="project" value="UniProtKB-EC"/>
</dbReference>
<organism evidence="3 4">
    <name type="scientific">Conyzicola lurida</name>
    <dbReference type="NCBI Taxonomy" id="1172621"/>
    <lineage>
        <taxon>Bacteria</taxon>
        <taxon>Bacillati</taxon>
        <taxon>Actinomycetota</taxon>
        <taxon>Actinomycetes</taxon>
        <taxon>Micrococcales</taxon>
        <taxon>Microbacteriaceae</taxon>
        <taxon>Conyzicola</taxon>
    </lineage>
</organism>
<dbReference type="EMBL" id="JACHMJ010000001">
    <property type="protein sequence ID" value="MBB5842446.1"/>
    <property type="molecule type" value="Genomic_DNA"/>
</dbReference>
<dbReference type="PANTHER" id="PTHR12993">
    <property type="entry name" value="N-ACETYLGLUCOSAMINYL-PHOSPHATIDYLINOSITOL DE-N-ACETYLASE-RELATED"/>
    <property type="match status" value="1"/>
</dbReference>
<keyword evidence="4" id="KW-1185">Reference proteome</keyword>
<dbReference type="Pfam" id="PF02585">
    <property type="entry name" value="PIG-L"/>
    <property type="match status" value="1"/>
</dbReference>
<name>A0A841AL67_9MICO</name>
<protein>
    <submittedName>
        <fullName evidence="3">N-acetyl-1-D-myo-inositol-2-amino-2-deoxy-alpha-D-glucopyranoside deacetylase</fullName>
        <ecNumber evidence="3">3.5.1.103</ecNumber>
    </submittedName>
</protein>
<dbReference type="PANTHER" id="PTHR12993:SF26">
    <property type="entry name" value="1D-MYO-INOSITOL 2-ACETAMIDO-2-DEOXY-ALPHA-D-GLUCOPYRANOSIDE DEACETYLASE"/>
    <property type="match status" value="1"/>
</dbReference>
<keyword evidence="2" id="KW-0472">Membrane</keyword>
<reference evidence="3 4" key="1">
    <citation type="submission" date="2020-08" db="EMBL/GenBank/DDBJ databases">
        <title>Sequencing the genomes of 1000 actinobacteria strains.</title>
        <authorList>
            <person name="Klenk H.-P."/>
        </authorList>
    </citation>
    <scope>NUCLEOTIDE SEQUENCE [LARGE SCALE GENOMIC DNA]</scope>
    <source>
        <strain evidence="3 4">DSM 105784</strain>
    </source>
</reference>
<accession>A0A841AL67</accession>
<dbReference type="GO" id="GO:0016137">
    <property type="term" value="P:glycoside metabolic process"/>
    <property type="evidence" value="ECO:0007669"/>
    <property type="project" value="UniProtKB-ARBA"/>
</dbReference>
<keyword evidence="2" id="KW-1133">Transmembrane helix</keyword>
<keyword evidence="1" id="KW-0862">Zinc</keyword>
<evidence type="ECO:0000256" key="1">
    <source>
        <dbReference type="ARBA" id="ARBA00022833"/>
    </source>
</evidence>
<feature type="transmembrane region" description="Helical" evidence="2">
    <location>
        <begin position="298"/>
        <end position="320"/>
    </location>
</feature>
<keyword evidence="2" id="KW-0812">Transmembrane</keyword>
<evidence type="ECO:0000256" key="2">
    <source>
        <dbReference type="SAM" id="Phobius"/>
    </source>
</evidence>
<dbReference type="EC" id="3.5.1.103" evidence="3"/>
<sequence length="392" mass="40788">MSERTEPTEAPERVLFVHAHPDDESITTGGTIATLVDAGAVVTVLTCTRGEQGEVIPGELQYLLESPDALGVYRETELATAMHALGVADHRFLGEAKARWVDLPPRRYADSGMRWGASGAEARDILDPRSLSAAALADVAADIAAVIADTGATAVVSYDGNGGYGHPDHIRAREAAQRAAEVMGVDFFEIVPDDAGPIVVDVAPVASRKRAALAAHATQLTIDGDEFALSNGVSQPIGSTESFRRVVPETDPPTLPFREQSVATKIFAGALAVVFGALVGALMTAVHQSSVVVGDIAVPWGLVLALVATTGLIVGLRIVTRGRVLPILAALAVIGTTAILASPTIGGSVIVPANTAGYVWTFGPSLLVLLTIAWPNLPQPQATTRGHRTSSK</sequence>
<evidence type="ECO:0000313" key="4">
    <source>
        <dbReference type="Proteomes" id="UP000536685"/>
    </source>
</evidence>
<dbReference type="InterPro" id="IPR003737">
    <property type="entry name" value="GlcNAc_PI_deacetylase-related"/>
</dbReference>
<feature type="transmembrane region" description="Helical" evidence="2">
    <location>
        <begin position="266"/>
        <end position="286"/>
    </location>
</feature>